<organism evidence="5 7">
    <name type="scientific">Streptococcus chenjunshii</name>
    <dbReference type="NCBI Taxonomy" id="2173853"/>
    <lineage>
        <taxon>Bacteria</taxon>
        <taxon>Bacillati</taxon>
        <taxon>Bacillota</taxon>
        <taxon>Bacilli</taxon>
        <taxon>Lactobacillales</taxon>
        <taxon>Streptococcaceae</taxon>
        <taxon>Streptococcus</taxon>
    </lineage>
</organism>
<sequence length="480" mass="50793">MKNSARYFFNLLILLLFSVCLSSGPPLVSASEATEQQDSAVSLGVSDTVTSAEEAAEQPAYETIQGGTAEAAMLTSQAEALSGQSEAVSDAMSGGLTAGQPAVLPTVAAAENGSLDAPEPVPSQISQSVMMPAYRYANQGDEYWSRIAALGGGQIPYVIINPNSGPGTEANPDFSRQIAENINAGIQNIAYVKTDYFNRSLADITADVDRYAAFYGAENIAGIFFDEAGSGTNPNDLQVMADLYAYVKNTYPNMTVIANPGRTITDDISAYADIWLTSELSAADYINNYPQPQSDFERDPANANRIFHVIYEADPSQYDQLIELSRTRNTGWLMITDDRQANPYDALPTDFESLISRINTANRQAANPADIQPLSAVNAATVASLPNVLASTAASALLPAGGEPIGISPQSSSDPKADTVGTAVSQKAGTAAAGFSASAGRSDSVLPKTGETGGFYLILSGVVSLIIQGFIAYRFRRFYH</sequence>
<reference evidence="4 8" key="1">
    <citation type="submission" date="2018-08" db="EMBL/GenBank/DDBJ databases">
        <title>Draft genome of Streptococcus sp .nov. Z2.</title>
        <authorList>
            <person name="Tian Z."/>
        </authorList>
    </citation>
    <scope>NUCLEOTIDE SEQUENCE [LARGE SCALE GENOMIC DNA]</scope>
    <source>
        <strain evidence="4 8">Z2</strain>
    </source>
</reference>
<dbReference type="EMBL" id="QVQY01000040">
    <property type="protein sequence ID" value="RFU50166.1"/>
    <property type="molecule type" value="Genomic_DNA"/>
</dbReference>
<feature type="signal peptide" evidence="2">
    <location>
        <begin position="1"/>
        <end position="30"/>
    </location>
</feature>
<evidence type="ECO:0000313" key="4">
    <source>
        <dbReference type="EMBL" id="RFU50166.1"/>
    </source>
</evidence>
<protein>
    <submittedName>
        <fullName evidence="5">LPXTG cell wall anchor domain-containing protein</fullName>
    </submittedName>
</protein>
<dbReference type="PANTHER" id="PTHR35040">
    <property type="match status" value="1"/>
</dbReference>
<keyword evidence="1" id="KW-0812">Transmembrane</keyword>
<dbReference type="RefSeq" id="WP_116878981.1">
    <property type="nucleotide sequence ID" value="NZ_CP031733.1"/>
</dbReference>
<keyword evidence="1" id="KW-0472">Membrane</keyword>
<dbReference type="Pfam" id="PF12138">
    <property type="entry name" value="Spherulin4"/>
    <property type="match status" value="1"/>
</dbReference>
<feature type="chain" id="PRO_5044585473" evidence="2">
    <location>
        <begin position="31"/>
        <end position="480"/>
    </location>
</feature>
<dbReference type="Proteomes" id="UP000264056">
    <property type="component" value="Unassembled WGS sequence"/>
</dbReference>
<gene>
    <name evidence="3" type="ORF">DDV21_003065</name>
    <name evidence="4" type="ORF">DDV22_10025</name>
    <name evidence="5" type="ORF">DDV23_10120</name>
</gene>
<accession>A0A372KJB9</accession>
<proteinExistence type="predicted"/>
<dbReference type="AlphaFoldDB" id="A0A372KJB9"/>
<reference evidence="3" key="4">
    <citation type="journal article" date="2019" name="Int. J. Syst. Evol. Microbiol.">
        <title>Streptococcus chenjunshii sp. nov. isolated from feces of Tibetan antelopes.</title>
        <authorList>
            <person name="Tian Z."/>
            <person name="Lu S."/>
            <person name="Jin D."/>
            <person name="Yang J."/>
            <person name="Pu J."/>
            <person name="Lai X.H."/>
            <person name="Bai X.N."/>
            <person name="Wu X.M."/>
            <person name="Li J."/>
            <person name="Wang S."/>
            <person name="Xu J."/>
        </authorList>
    </citation>
    <scope>NUCLEOTIDE SEQUENCE</scope>
    <source>
        <strain evidence="3">Z15</strain>
    </source>
</reference>
<dbReference type="EMBL" id="CP031733">
    <property type="protein sequence ID" value="AXQ78128.1"/>
    <property type="molecule type" value="Genomic_DNA"/>
</dbReference>
<evidence type="ECO:0000313" key="7">
    <source>
        <dbReference type="Proteomes" id="UP000262901"/>
    </source>
</evidence>
<accession>A0A346NAT3</accession>
<reference evidence="5 7" key="2">
    <citation type="submission" date="2018-08" db="EMBL/GenBank/DDBJ databases">
        <title>Draft genome of Streptococcus sp. nov. Z1.</title>
        <authorList>
            <person name="Tian Z."/>
        </authorList>
    </citation>
    <scope>NUCLEOTIDE SEQUENCE [LARGE SCALE GENOMIC DNA]</scope>
    <source>
        <strain evidence="5">Z1</strain>
        <strain evidence="7">Z1(2018)</strain>
    </source>
</reference>
<evidence type="ECO:0000313" key="6">
    <source>
        <dbReference type="Proteomes" id="UP000246115"/>
    </source>
</evidence>
<evidence type="ECO:0000313" key="3">
    <source>
        <dbReference type="EMBL" id="AXQ78128.1"/>
    </source>
</evidence>
<dbReference type="Proteomes" id="UP000262901">
    <property type="component" value="Unassembled WGS sequence"/>
</dbReference>
<dbReference type="InterPro" id="IPR021986">
    <property type="entry name" value="Spherulin4"/>
</dbReference>
<keyword evidence="2" id="KW-0732">Signal</keyword>
<dbReference type="PANTHER" id="PTHR35040:SF7">
    <property type="entry name" value="FIBRONECTIN TYPE-III DOMAIN-CONTAINING PROTEIN-RELATED"/>
    <property type="match status" value="1"/>
</dbReference>
<feature type="transmembrane region" description="Helical" evidence="1">
    <location>
        <begin position="454"/>
        <end position="475"/>
    </location>
</feature>
<evidence type="ECO:0000256" key="1">
    <source>
        <dbReference type="SAM" id="Phobius"/>
    </source>
</evidence>
<keyword evidence="8" id="KW-1185">Reference proteome</keyword>
<dbReference type="KEGG" id="schj:DDV21_003065"/>
<evidence type="ECO:0000313" key="5">
    <source>
        <dbReference type="EMBL" id="RFU52343.1"/>
    </source>
</evidence>
<reference evidence="6" key="3">
    <citation type="submission" date="2018-08" db="EMBL/GenBank/DDBJ databases">
        <title>Streptococcus chenjunshii sp. nov., isolated from stools sample of the Tibetan antelope in the Qinghai-Tibet plateau, China.</title>
        <authorList>
            <person name="Tian Z."/>
        </authorList>
    </citation>
    <scope>NUCLEOTIDE SEQUENCE [LARGE SCALE GENOMIC DNA]</scope>
    <source>
        <strain evidence="6">Z15</strain>
    </source>
</reference>
<evidence type="ECO:0000256" key="2">
    <source>
        <dbReference type="SAM" id="SignalP"/>
    </source>
</evidence>
<name>A0A372KJB9_9STRE</name>
<keyword evidence="1" id="KW-1133">Transmembrane helix</keyword>
<dbReference type="OrthoDB" id="3311125at2"/>
<dbReference type="EMBL" id="QVQZ01000039">
    <property type="protein sequence ID" value="RFU52343.1"/>
    <property type="molecule type" value="Genomic_DNA"/>
</dbReference>
<dbReference type="Proteomes" id="UP000246115">
    <property type="component" value="Chromosome"/>
</dbReference>
<evidence type="ECO:0000313" key="8">
    <source>
        <dbReference type="Proteomes" id="UP000264056"/>
    </source>
</evidence>
<dbReference type="NCBIfam" id="TIGR01167">
    <property type="entry name" value="LPXTG_anchor"/>
    <property type="match status" value="1"/>
</dbReference>